<sequence length="57" mass="6925">MESKEKLIGDWLALQRMNWLAILSPIGWWRTWSEFGRVDKEHASYAPIELRNRRRIL</sequence>
<organism evidence="1">
    <name type="scientific">marine sediment metagenome</name>
    <dbReference type="NCBI Taxonomy" id="412755"/>
    <lineage>
        <taxon>unclassified sequences</taxon>
        <taxon>metagenomes</taxon>
        <taxon>ecological metagenomes</taxon>
    </lineage>
</organism>
<comment type="caution">
    <text evidence="1">The sequence shown here is derived from an EMBL/GenBank/DDBJ whole genome shotgun (WGS) entry which is preliminary data.</text>
</comment>
<name>A0A0F9EAY9_9ZZZZ</name>
<protein>
    <submittedName>
        <fullName evidence="1">Uncharacterized protein</fullName>
    </submittedName>
</protein>
<reference evidence="1" key="1">
    <citation type="journal article" date="2015" name="Nature">
        <title>Complex archaea that bridge the gap between prokaryotes and eukaryotes.</title>
        <authorList>
            <person name="Spang A."/>
            <person name="Saw J.H."/>
            <person name="Jorgensen S.L."/>
            <person name="Zaremba-Niedzwiedzka K."/>
            <person name="Martijn J."/>
            <person name="Lind A.E."/>
            <person name="van Eijk R."/>
            <person name="Schleper C."/>
            <person name="Guy L."/>
            <person name="Ettema T.J."/>
        </authorList>
    </citation>
    <scope>NUCLEOTIDE SEQUENCE</scope>
</reference>
<feature type="non-terminal residue" evidence="1">
    <location>
        <position position="57"/>
    </location>
</feature>
<accession>A0A0F9EAY9</accession>
<evidence type="ECO:0000313" key="1">
    <source>
        <dbReference type="EMBL" id="KKL21198.1"/>
    </source>
</evidence>
<gene>
    <name evidence="1" type="ORF">LCGC14_2447890</name>
</gene>
<dbReference type="EMBL" id="LAZR01037819">
    <property type="protein sequence ID" value="KKL21198.1"/>
    <property type="molecule type" value="Genomic_DNA"/>
</dbReference>
<proteinExistence type="predicted"/>
<dbReference type="AlphaFoldDB" id="A0A0F9EAY9"/>